<dbReference type="EMBL" id="CP114280">
    <property type="protein sequence ID" value="WFN56022.1"/>
    <property type="molecule type" value="Genomic_DNA"/>
</dbReference>
<evidence type="ECO:0000313" key="2">
    <source>
        <dbReference type="Proteomes" id="UP001219630"/>
    </source>
</evidence>
<protein>
    <submittedName>
        <fullName evidence="1">Uncharacterized protein</fullName>
    </submittedName>
</protein>
<evidence type="ECO:0000313" key="1">
    <source>
        <dbReference type="EMBL" id="WFN56022.1"/>
    </source>
</evidence>
<reference evidence="1 2" key="1">
    <citation type="submission" date="2022-12" db="EMBL/GenBank/DDBJ databases">
        <title>Complete genome sequencing of Dickeya lacustris type strain LMG30899.</title>
        <authorList>
            <person name="Dobhal S."/>
            <person name="Arizala D."/>
            <person name="Arif M."/>
        </authorList>
    </citation>
    <scope>NUCLEOTIDE SEQUENCE [LARGE SCALE GENOMIC DNA]</scope>
    <source>
        <strain evidence="1 2">LMG30899</strain>
    </source>
</reference>
<keyword evidence="2" id="KW-1185">Reference proteome</keyword>
<gene>
    <name evidence="1" type="ORF">O1Q98_01450</name>
</gene>
<sequence length="94" mass="10162">MAVFIIRDAAGNVVLDLSNSITKTLGYFTVEPGISQSITVPDLYGGRLWVSVSAEQIKFDIGVWSTPPSAVINGNTITVATTRDVRCFCVYGIY</sequence>
<name>A0ABY8G7U4_9GAMM</name>
<proteinExistence type="predicted"/>
<organism evidence="1 2">
    <name type="scientific">Dickeya lacustris</name>
    <dbReference type="NCBI Taxonomy" id="2259638"/>
    <lineage>
        <taxon>Bacteria</taxon>
        <taxon>Pseudomonadati</taxon>
        <taxon>Pseudomonadota</taxon>
        <taxon>Gammaproteobacteria</taxon>
        <taxon>Enterobacterales</taxon>
        <taxon>Pectobacteriaceae</taxon>
        <taxon>Dickeya</taxon>
    </lineage>
</organism>
<dbReference type="RefSeq" id="WP_125259461.1">
    <property type="nucleotide sequence ID" value="NZ_CP114280.1"/>
</dbReference>
<accession>A0ABY8G7U4</accession>
<dbReference type="Proteomes" id="UP001219630">
    <property type="component" value="Chromosome"/>
</dbReference>